<feature type="binding site" evidence="2">
    <location>
        <begin position="184"/>
        <end position="196"/>
    </location>
    <ligand>
        <name>ATP</name>
        <dbReference type="ChEBI" id="CHEBI:30616"/>
    </ligand>
</feature>
<evidence type="ECO:0000313" key="5">
    <source>
        <dbReference type="Proteomes" id="UP000023067"/>
    </source>
</evidence>
<dbReference type="GO" id="GO:0005524">
    <property type="term" value="F:ATP binding"/>
    <property type="evidence" value="ECO:0007669"/>
    <property type="project" value="UniProtKB-KW"/>
</dbReference>
<dbReference type="InterPro" id="IPR040198">
    <property type="entry name" value="Fido_containing"/>
</dbReference>
<keyword evidence="2" id="KW-0067">ATP-binding</keyword>
<dbReference type="HOGENOM" id="CLU_047250_1_0_11"/>
<accession>Z9JXT8</accession>
<dbReference type="InterPro" id="IPR003812">
    <property type="entry name" value="Fido"/>
</dbReference>
<dbReference type="PANTHER" id="PTHR13504">
    <property type="entry name" value="FIDO DOMAIN-CONTAINING PROTEIN DDB_G0283145"/>
    <property type="match status" value="1"/>
</dbReference>
<dbReference type="Pfam" id="PF02661">
    <property type="entry name" value="Fic"/>
    <property type="match status" value="1"/>
</dbReference>
<evidence type="ECO:0000256" key="2">
    <source>
        <dbReference type="PIRSR" id="PIRSR640198-2"/>
    </source>
</evidence>
<proteinExistence type="predicted"/>
<feature type="binding site" evidence="2">
    <location>
        <begin position="241"/>
        <end position="248"/>
    </location>
    <ligand>
        <name>ATP</name>
        <dbReference type="ChEBI" id="CHEBI:30616"/>
    </ligand>
</feature>
<dbReference type="PANTHER" id="PTHR13504:SF38">
    <property type="entry name" value="FIDO DOMAIN-CONTAINING PROTEIN"/>
    <property type="match status" value="1"/>
</dbReference>
<dbReference type="eggNOG" id="COG3177">
    <property type="taxonomic scope" value="Bacteria"/>
</dbReference>
<dbReference type="Proteomes" id="UP000023067">
    <property type="component" value="Unassembled WGS sequence"/>
</dbReference>
<organism evidence="4 5">
    <name type="scientific">Brachybacterium phenoliresistens</name>
    <dbReference type="NCBI Taxonomy" id="396014"/>
    <lineage>
        <taxon>Bacteria</taxon>
        <taxon>Bacillati</taxon>
        <taxon>Actinomycetota</taxon>
        <taxon>Actinomycetes</taxon>
        <taxon>Micrococcales</taxon>
        <taxon>Dermabacteraceae</taxon>
        <taxon>Brachybacterium</taxon>
    </lineage>
</organism>
<dbReference type="OrthoDB" id="9813719at2"/>
<name>Z9JXT8_9MICO</name>
<dbReference type="PATRIC" id="fig|396014.3.peg.200"/>
<keyword evidence="5" id="KW-1185">Reference proteome</keyword>
<evidence type="ECO:0000313" key="4">
    <source>
        <dbReference type="EMBL" id="EWS82587.1"/>
    </source>
</evidence>
<dbReference type="Gene3D" id="1.10.3290.10">
    <property type="entry name" value="Fido-like domain"/>
    <property type="match status" value="1"/>
</dbReference>
<dbReference type="SUPFAM" id="SSF140931">
    <property type="entry name" value="Fic-like"/>
    <property type="match status" value="1"/>
</dbReference>
<dbReference type="PROSITE" id="PS51459">
    <property type="entry name" value="FIDO"/>
    <property type="match status" value="1"/>
</dbReference>
<keyword evidence="2" id="KW-0547">Nucleotide-binding</keyword>
<gene>
    <name evidence="4" type="ORF">BF93_06000</name>
</gene>
<dbReference type="AlphaFoldDB" id="Z9JXT8"/>
<evidence type="ECO:0000256" key="1">
    <source>
        <dbReference type="PIRSR" id="PIRSR640198-1"/>
    </source>
</evidence>
<dbReference type="EMBL" id="JDYK01000002">
    <property type="protein sequence ID" value="EWS82587.1"/>
    <property type="molecule type" value="Genomic_DNA"/>
</dbReference>
<dbReference type="InterPro" id="IPR036597">
    <property type="entry name" value="Fido-like_dom_sf"/>
</dbReference>
<comment type="caution">
    <text evidence="4">The sequence shown here is derived from an EMBL/GenBank/DDBJ whole genome shotgun (WGS) entry which is preliminary data.</text>
</comment>
<evidence type="ECO:0000259" key="3">
    <source>
        <dbReference type="PROSITE" id="PS51459"/>
    </source>
</evidence>
<dbReference type="STRING" id="396014.BF93_06000"/>
<sequence length="410" mass="42808">MVTLPPPAVLPLPVPAVGRRPGTWRVPEDGLTSRAARARGTGAYEATVPAPLADLALALPSDLAADVADAEAALVAFDAHSAAVLGPDSQAIGPMSSVLLRTESASSSQIEDLTVGARQLALAELEESSSANALTVVANVRTMEAALRLADRLDLDAILQMHAELMASPQAPDGGRLREQLVWVGRSGASPRGAAHIAPEAEDVPAALADLVAFIGREDLPVLVHAAIAHAQFETIHPFTDGNGRTGRALVHAMIHGKSLVTRTTAPVSAGLLTDLEGYVASLEAFRAGDARPVVEEFAGAARYAAATGGTLVDDLAEQLEVSRERLGGLRRHAFAFRLLPLLVGQPIVNAAFVREALGTSAMTAQRALAQLTEAGVLTERTGRSRGRVWQHTGILAVLDEYAEAVRRAG</sequence>
<feature type="domain" description="Fido" evidence="3">
    <location>
        <begin position="153"/>
        <end position="301"/>
    </location>
</feature>
<feature type="active site" evidence="1">
    <location>
        <position position="237"/>
    </location>
</feature>
<dbReference type="RefSeq" id="WP_038370072.1">
    <property type="nucleotide sequence ID" value="NZ_BAAAOW010000001.1"/>
</dbReference>
<reference evidence="4 5" key="1">
    <citation type="submission" date="2014-02" db="EMBL/GenBank/DDBJ databases">
        <title>Genome sequence of Brachybacterium phenoliresistens strain W13A50.</title>
        <authorList>
            <person name="Wang X."/>
        </authorList>
    </citation>
    <scope>NUCLEOTIDE SEQUENCE [LARGE SCALE GENOMIC DNA]</scope>
    <source>
        <strain evidence="4 5">W13A50</strain>
    </source>
</reference>
<protein>
    <submittedName>
        <fullName evidence="4">Fic family protein</fullName>
    </submittedName>
</protein>